<dbReference type="OMA" id="WRIYNCK"/>
<keyword evidence="2" id="KW-0812">Transmembrane</keyword>
<evidence type="ECO:0000313" key="4">
    <source>
        <dbReference type="Proteomes" id="UP000001554"/>
    </source>
</evidence>
<sequence>MELDLLKIRHRVPENASLFKVPSRYRLAIELFVNFLHVPPILHIYVPPELQLIVLLRFYHLFRFLKNHNTIAKSASIRLLVSFMQKDLSDAFQFKSFFMKHPFSIIFTLYLFDAFVIGYVVFVLDRASGMYRSYSDVAWLMVVTMTSLGFGDIVPNSVGGRVFISLSSIYGILLMALVIGIVQQLLTLTDDERRVLAYDEFNKFTKNRKSGAARCIQAVWRIYNCKKYGRYRGIAENESAQRLRFKLLLHQLYVALNDWRQMSRLDIDHRLRESMAESLNTTMTNVDRKVETLDAKLAKRRRSSLTHDGLPQQHHKTPLAKSPSIPEHPSTPFHASSSSPLPPIAGRLPPISAGPAVGHMSLPPIQPSASGPAPVIPEEQAIESILKHVERLEQRTKKFFDNVMEETASIRLLTISAMNHMSSKSRREKDGLPQLSLPSLVEVAEDS</sequence>
<dbReference type="SUPFAM" id="SSF81324">
    <property type="entry name" value="Voltage-gated potassium channels"/>
    <property type="match status" value="1"/>
</dbReference>
<evidence type="ECO:0000256" key="2">
    <source>
        <dbReference type="SAM" id="Phobius"/>
    </source>
</evidence>
<protein>
    <submittedName>
        <fullName evidence="5">Intermediate conductance calcium-activated potassium channel protein 4-like</fullName>
    </submittedName>
</protein>
<dbReference type="AlphaFoldDB" id="A0A9J7L458"/>
<dbReference type="InterPro" id="IPR015449">
    <property type="entry name" value="K_chnl_Ca-activ_SK"/>
</dbReference>
<keyword evidence="4" id="KW-1185">Reference proteome</keyword>
<keyword evidence="2" id="KW-1133">Transmembrane helix</keyword>
<evidence type="ECO:0000256" key="1">
    <source>
        <dbReference type="SAM" id="MobiDB-lite"/>
    </source>
</evidence>
<keyword evidence="2" id="KW-0472">Membrane</keyword>
<dbReference type="GO" id="GO:0005886">
    <property type="term" value="C:plasma membrane"/>
    <property type="evidence" value="ECO:0000318"/>
    <property type="project" value="GO_Central"/>
</dbReference>
<accession>A0A9J7L458</accession>
<name>A0A9J7L458_BRAFL</name>
<organism evidence="4 5">
    <name type="scientific">Branchiostoma floridae</name>
    <name type="common">Florida lancelet</name>
    <name type="synonym">Amphioxus</name>
    <dbReference type="NCBI Taxonomy" id="7739"/>
    <lineage>
        <taxon>Eukaryota</taxon>
        <taxon>Metazoa</taxon>
        <taxon>Chordata</taxon>
        <taxon>Cephalochordata</taxon>
        <taxon>Leptocardii</taxon>
        <taxon>Amphioxiformes</taxon>
        <taxon>Branchiostomatidae</taxon>
        <taxon>Branchiostoma</taxon>
    </lineage>
</organism>
<proteinExistence type="predicted"/>
<dbReference type="RefSeq" id="XP_035675712.1">
    <property type="nucleotide sequence ID" value="XM_035819819.1"/>
</dbReference>
<reference evidence="5" key="2">
    <citation type="submission" date="2025-08" db="UniProtKB">
        <authorList>
            <consortium name="RefSeq"/>
        </authorList>
    </citation>
    <scope>IDENTIFICATION</scope>
    <source>
        <strain evidence="5">S238N-H82</strain>
        <tissue evidence="5">Testes</tissue>
    </source>
</reference>
<feature type="transmembrane region" description="Helical" evidence="2">
    <location>
        <begin position="137"/>
        <end position="156"/>
    </location>
</feature>
<evidence type="ECO:0000313" key="5">
    <source>
        <dbReference type="RefSeq" id="XP_035675712.1"/>
    </source>
</evidence>
<reference evidence="4" key="1">
    <citation type="journal article" date="2020" name="Nat. Ecol. Evol.">
        <title>Deeply conserved synteny resolves early events in vertebrate evolution.</title>
        <authorList>
            <person name="Simakov O."/>
            <person name="Marletaz F."/>
            <person name="Yue J.X."/>
            <person name="O'Connell B."/>
            <person name="Jenkins J."/>
            <person name="Brandt A."/>
            <person name="Calef R."/>
            <person name="Tung C.H."/>
            <person name="Huang T.K."/>
            <person name="Schmutz J."/>
            <person name="Satoh N."/>
            <person name="Yu J.K."/>
            <person name="Putnam N.H."/>
            <person name="Green R.E."/>
            <person name="Rokhsar D.S."/>
        </authorList>
    </citation>
    <scope>NUCLEOTIDE SEQUENCE [LARGE SCALE GENOMIC DNA]</scope>
    <source>
        <strain evidence="4">S238N-H82</strain>
    </source>
</reference>
<feature type="region of interest" description="Disordered" evidence="1">
    <location>
        <begin position="423"/>
        <end position="447"/>
    </location>
</feature>
<dbReference type="KEGG" id="bfo:118415313"/>
<dbReference type="PANTHER" id="PTHR10153">
    <property type="entry name" value="SMALL CONDUCTANCE CALCIUM-ACTIVATED POTASSIUM CHANNEL"/>
    <property type="match status" value="1"/>
</dbReference>
<dbReference type="GO" id="GO:0005516">
    <property type="term" value="F:calmodulin binding"/>
    <property type="evidence" value="ECO:0000318"/>
    <property type="project" value="GO_Central"/>
</dbReference>
<dbReference type="Pfam" id="PF07885">
    <property type="entry name" value="Ion_trans_2"/>
    <property type="match status" value="1"/>
</dbReference>
<dbReference type="Proteomes" id="UP000001554">
    <property type="component" value="Chromosome 5"/>
</dbReference>
<feature type="domain" description="Potassium channel" evidence="3">
    <location>
        <begin position="107"/>
        <end position="187"/>
    </location>
</feature>
<dbReference type="GO" id="GO:0071805">
    <property type="term" value="P:potassium ion transmembrane transport"/>
    <property type="evidence" value="ECO:0000318"/>
    <property type="project" value="GO_Central"/>
</dbReference>
<evidence type="ECO:0000259" key="3">
    <source>
        <dbReference type="Pfam" id="PF07885"/>
    </source>
</evidence>
<dbReference type="GO" id="GO:0016286">
    <property type="term" value="F:small conductance calcium-activated potassium channel activity"/>
    <property type="evidence" value="ECO:0000318"/>
    <property type="project" value="GO_Central"/>
</dbReference>
<dbReference type="Gene3D" id="1.10.287.70">
    <property type="match status" value="1"/>
</dbReference>
<feature type="transmembrane region" description="Helical" evidence="2">
    <location>
        <begin position="103"/>
        <end position="125"/>
    </location>
</feature>
<feature type="transmembrane region" description="Helical" evidence="2">
    <location>
        <begin position="162"/>
        <end position="186"/>
    </location>
</feature>
<feature type="region of interest" description="Disordered" evidence="1">
    <location>
        <begin position="300"/>
        <end position="358"/>
    </location>
</feature>
<dbReference type="OrthoDB" id="10027095at2759"/>
<dbReference type="InterPro" id="IPR013099">
    <property type="entry name" value="K_chnl_dom"/>
</dbReference>
<gene>
    <name evidence="5" type="primary">LOC118415313</name>
</gene>
<dbReference type="GeneID" id="118415313"/>